<keyword evidence="1" id="KW-0812">Transmembrane</keyword>
<feature type="transmembrane region" description="Helical" evidence="1">
    <location>
        <begin position="46"/>
        <end position="65"/>
    </location>
</feature>
<dbReference type="InterPro" id="IPR046550">
    <property type="entry name" value="DUF6704"/>
</dbReference>
<keyword evidence="1" id="KW-0472">Membrane</keyword>
<evidence type="ECO:0000256" key="1">
    <source>
        <dbReference type="SAM" id="Phobius"/>
    </source>
</evidence>
<reference evidence="3" key="1">
    <citation type="journal article" date="2019" name="Int. J. Syst. Evol. Microbiol.">
        <title>The Global Catalogue of Microorganisms (GCM) 10K type strain sequencing project: providing services to taxonomists for standard genome sequencing and annotation.</title>
        <authorList>
            <consortium name="The Broad Institute Genomics Platform"/>
            <consortium name="The Broad Institute Genome Sequencing Center for Infectious Disease"/>
            <person name="Wu L."/>
            <person name="Ma J."/>
        </authorList>
    </citation>
    <scope>NUCLEOTIDE SEQUENCE [LARGE SCALE GENOMIC DNA]</scope>
    <source>
        <strain evidence="3">TISTR 1511</strain>
    </source>
</reference>
<sequence>MSNDNIVYSKYHVEDEGNSVAGWIGVAIIVLGFIVGTIGLFIEVDIVTWVGVAMIPLGAIAWIGLKFAGLGPKGHQ</sequence>
<keyword evidence="3" id="KW-1185">Reference proteome</keyword>
<organism evidence="2 3">
    <name type="scientific">Gulosibacter bifidus</name>
    <dbReference type="NCBI Taxonomy" id="272239"/>
    <lineage>
        <taxon>Bacteria</taxon>
        <taxon>Bacillati</taxon>
        <taxon>Actinomycetota</taxon>
        <taxon>Actinomycetes</taxon>
        <taxon>Micrococcales</taxon>
        <taxon>Microbacteriaceae</taxon>
        <taxon>Gulosibacter</taxon>
    </lineage>
</organism>
<name>A0ABW5RH59_9MICO</name>
<dbReference type="Proteomes" id="UP001597453">
    <property type="component" value="Unassembled WGS sequence"/>
</dbReference>
<accession>A0ABW5RH59</accession>
<keyword evidence="1" id="KW-1133">Transmembrane helix</keyword>
<evidence type="ECO:0000313" key="3">
    <source>
        <dbReference type="Proteomes" id="UP001597453"/>
    </source>
</evidence>
<dbReference type="NCBIfam" id="NF041681">
    <property type="entry name" value="HGxxPAAW"/>
    <property type="match status" value="1"/>
</dbReference>
<dbReference type="RefSeq" id="WP_066055123.1">
    <property type="nucleotide sequence ID" value="NZ_JBHUNF010000001.1"/>
</dbReference>
<dbReference type="EMBL" id="JBHUNF010000001">
    <property type="protein sequence ID" value="MFD2673869.1"/>
    <property type="molecule type" value="Genomic_DNA"/>
</dbReference>
<comment type="caution">
    <text evidence="2">The sequence shown here is derived from an EMBL/GenBank/DDBJ whole genome shotgun (WGS) entry which is preliminary data.</text>
</comment>
<evidence type="ECO:0000313" key="2">
    <source>
        <dbReference type="EMBL" id="MFD2673869.1"/>
    </source>
</evidence>
<gene>
    <name evidence="2" type="ORF">ACFSUQ_00910</name>
</gene>
<feature type="transmembrane region" description="Helical" evidence="1">
    <location>
        <begin position="20"/>
        <end position="41"/>
    </location>
</feature>
<protein>
    <submittedName>
        <fullName evidence="2">HGxxPAAW family protein</fullName>
    </submittedName>
</protein>
<dbReference type="Pfam" id="PF20447">
    <property type="entry name" value="DUF6704"/>
    <property type="match status" value="1"/>
</dbReference>
<proteinExistence type="predicted"/>